<evidence type="ECO:0000256" key="1">
    <source>
        <dbReference type="SAM" id="MobiDB-lite"/>
    </source>
</evidence>
<evidence type="ECO:0000313" key="3">
    <source>
        <dbReference type="Proteomes" id="UP000004367"/>
    </source>
</evidence>
<organism evidence="2 3">
    <name type="scientific">Mobilicoccus pelagius NBRC 104925</name>
    <dbReference type="NCBI Taxonomy" id="1089455"/>
    <lineage>
        <taxon>Bacteria</taxon>
        <taxon>Bacillati</taxon>
        <taxon>Actinomycetota</taxon>
        <taxon>Actinomycetes</taxon>
        <taxon>Micrococcales</taxon>
        <taxon>Dermatophilaceae</taxon>
        <taxon>Mobilicoccus</taxon>
    </lineage>
</organism>
<name>H5UPA0_9MICO</name>
<evidence type="ECO:0000313" key="2">
    <source>
        <dbReference type="EMBL" id="GAB47558.1"/>
    </source>
</evidence>
<comment type="caution">
    <text evidence="2">The sequence shown here is derived from an EMBL/GenBank/DDBJ whole genome shotgun (WGS) entry which is preliminary data.</text>
</comment>
<gene>
    <name evidence="2" type="ORF">MOPEL_020_00440</name>
</gene>
<dbReference type="Proteomes" id="UP000004367">
    <property type="component" value="Unassembled WGS sequence"/>
</dbReference>
<proteinExistence type="predicted"/>
<keyword evidence="3" id="KW-1185">Reference proteome</keyword>
<accession>H5UPA0</accession>
<sequence length="208" mass="20789">MTAAALATATLAACSGGTPRATPTDTTAPGSAASSVATALAAGPDSSSNSSPGAASPSASPAAGPEQEAEGYRRRLVHDRPAPAPSPGGDVLRVERSGIVVGPDAGGRGVTMRDVDDAGMPGSAFAMDVSCVGRGRVDVAVAVEHENPMQTTLDCGATNGEAAYTFWYDQDGRVGAYSVTVTPRAKTVAGVLYRVVDPRGSLTATPTR</sequence>
<protein>
    <submittedName>
        <fullName evidence="2">Uncharacterized protein</fullName>
    </submittedName>
</protein>
<dbReference type="EMBL" id="BAFE01000019">
    <property type="protein sequence ID" value="GAB47558.1"/>
    <property type="molecule type" value="Genomic_DNA"/>
</dbReference>
<dbReference type="AlphaFoldDB" id="H5UPA0"/>
<feature type="compositionally biased region" description="Low complexity" evidence="1">
    <location>
        <begin position="1"/>
        <end position="65"/>
    </location>
</feature>
<reference evidence="2 3" key="1">
    <citation type="submission" date="2012-02" db="EMBL/GenBank/DDBJ databases">
        <title>Whole genome shotgun sequence of Mobilicoccus pelagius NBRC 104925.</title>
        <authorList>
            <person name="Yoshida Y."/>
            <person name="Hosoyama A."/>
            <person name="Tsuchikane K."/>
            <person name="Katsumata H."/>
            <person name="Yamazaki S."/>
            <person name="Fujita N."/>
        </authorList>
    </citation>
    <scope>NUCLEOTIDE SEQUENCE [LARGE SCALE GENOMIC DNA]</scope>
    <source>
        <strain evidence="2 3">NBRC 104925</strain>
    </source>
</reference>
<feature type="region of interest" description="Disordered" evidence="1">
    <location>
        <begin position="1"/>
        <end position="71"/>
    </location>
</feature>